<dbReference type="EMBL" id="KZ613783">
    <property type="protein sequence ID" value="PMD62303.1"/>
    <property type="molecule type" value="Genomic_DNA"/>
</dbReference>
<organism evidence="2 3">
    <name type="scientific">Hyaloscypha bicolor E</name>
    <dbReference type="NCBI Taxonomy" id="1095630"/>
    <lineage>
        <taxon>Eukaryota</taxon>
        <taxon>Fungi</taxon>
        <taxon>Dikarya</taxon>
        <taxon>Ascomycota</taxon>
        <taxon>Pezizomycotina</taxon>
        <taxon>Leotiomycetes</taxon>
        <taxon>Helotiales</taxon>
        <taxon>Hyaloscyphaceae</taxon>
        <taxon>Hyaloscypha</taxon>
        <taxon>Hyaloscypha bicolor</taxon>
    </lineage>
</organism>
<dbReference type="OrthoDB" id="3521172at2759"/>
<dbReference type="InterPro" id="IPR011990">
    <property type="entry name" value="TPR-like_helical_dom_sf"/>
</dbReference>
<evidence type="ECO:0000259" key="1">
    <source>
        <dbReference type="Pfam" id="PF14420"/>
    </source>
</evidence>
<dbReference type="GeneID" id="36587811"/>
<evidence type="ECO:0000313" key="2">
    <source>
        <dbReference type="EMBL" id="PMD62303.1"/>
    </source>
</evidence>
<name>A0A2J6TH19_9HELO</name>
<dbReference type="Pfam" id="PF14420">
    <property type="entry name" value="Clr5"/>
    <property type="match status" value="1"/>
</dbReference>
<dbReference type="InParanoid" id="A0A2J6TH19"/>
<reference evidence="2 3" key="1">
    <citation type="submission" date="2016-04" db="EMBL/GenBank/DDBJ databases">
        <title>A degradative enzymes factory behind the ericoid mycorrhizal symbiosis.</title>
        <authorList>
            <consortium name="DOE Joint Genome Institute"/>
            <person name="Martino E."/>
            <person name="Morin E."/>
            <person name="Grelet G."/>
            <person name="Kuo A."/>
            <person name="Kohler A."/>
            <person name="Daghino S."/>
            <person name="Barry K."/>
            <person name="Choi C."/>
            <person name="Cichocki N."/>
            <person name="Clum A."/>
            <person name="Copeland A."/>
            <person name="Hainaut M."/>
            <person name="Haridas S."/>
            <person name="Labutti K."/>
            <person name="Lindquist E."/>
            <person name="Lipzen A."/>
            <person name="Khouja H.-R."/>
            <person name="Murat C."/>
            <person name="Ohm R."/>
            <person name="Olson A."/>
            <person name="Spatafora J."/>
            <person name="Veneault-Fourrey C."/>
            <person name="Henrissat B."/>
            <person name="Grigoriev I."/>
            <person name="Martin F."/>
            <person name="Perotto S."/>
        </authorList>
    </citation>
    <scope>NUCLEOTIDE SEQUENCE [LARGE SCALE GENOMIC DNA]</scope>
    <source>
        <strain evidence="2 3">E</strain>
    </source>
</reference>
<dbReference type="Proteomes" id="UP000235371">
    <property type="component" value="Unassembled WGS sequence"/>
</dbReference>
<dbReference type="InterPro" id="IPR053137">
    <property type="entry name" value="NLR-like"/>
</dbReference>
<protein>
    <submittedName>
        <fullName evidence="2">TPR-like protein</fullName>
    </submittedName>
</protein>
<proteinExistence type="predicted"/>
<dbReference type="STRING" id="1095630.A0A2J6TH19"/>
<dbReference type="PANTHER" id="PTHR46082">
    <property type="entry name" value="ATP/GTP-BINDING PROTEIN-RELATED"/>
    <property type="match status" value="1"/>
</dbReference>
<feature type="domain" description="Clr5" evidence="1">
    <location>
        <begin position="29"/>
        <end position="81"/>
    </location>
</feature>
<evidence type="ECO:0000313" key="3">
    <source>
        <dbReference type="Proteomes" id="UP000235371"/>
    </source>
</evidence>
<keyword evidence="3" id="KW-1185">Reference proteome</keyword>
<sequence>MAMLLECPSQIVPNEGQVSVNPGIRAMPRQQWEELKPLIEQTYIQENKPFPYLAEVLRRDHGFEPTKRQFSRKIIEWGFRKNIPRGERRVILQRILKGSEETSNVKDHRLKPQKLKNWQRRYRDEVQMGRCSLNRVGRSSPESLFIGSREASTGLKEKAKSHDNNVSAIKNSDGLNEIREKDSVGISFLEIRQNTLPFDWSKVDVHGLPGLVPLFNALHLECYAPGQPLSSNPTESEDSPCLLNSELQDMSSNGSITTIDNINSCLILQRTGIQDGKHRTAYKSPQYPWRDIDNVFLGKSTSPLTEIYVFPPCQAPLRAKKANVVNLWGSLTAEASELETKFTKLEEQFGDHNPAVMVLMEQLSSLYFRLEDYRKAEQMKKRLADVYFRVLGPSNGRTLQAALHMVTSLLAQGQYLKAQSVYHTLRSSVLNLFEREHPLAVLANFTHAKICSEHRRTEEAEKYYRQHLQIMLSAHGPRSIHTIRAMFSLGGELNRNSPKEADILLRLAAQLSFDLPPVDEVPCRALQFVASNLHLRGAYEESYHLVTKLVERFSLPLGDQHPTIWRAREKLAWSMRAVGRLPESIKLFRAVIFHQVERAGEIDESQVNPWCGLANALIETGEIEEATTWNERAFETKIGFYGGSHKSTLSTAYCLGYCYYTICKYEEALNLYTKMVRILHECGNWGKEICAFEAYIGHIQSKIGISKYQAVDQL</sequence>
<gene>
    <name evidence="2" type="ORF">K444DRAFT_610382</name>
</gene>
<dbReference type="Pfam" id="PF13424">
    <property type="entry name" value="TPR_12"/>
    <property type="match status" value="1"/>
</dbReference>
<dbReference type="InterPro" id="IPR025676">
    <property type="entry name" value="Clr5_dom"/>
</dbReference>
<dbReference type="Gene3D" id="1.25.40.10">
    <property type="entry name" value="Tetratricopeptide repeat domain"/>
    <property type="match status" value="2"/>
</dbReference>
<dbReference type="RefSeq" id="XP_024739207.1">
    <property type="nucleotide sequence ID" value="XM_024879734.1"/>
</dbReference>
<dbReference type="SUPFAM" id="SSF48452">
    <property type="entry name" value="TPR-like"/>
    <property type="match status" value="1"/>
</dbReference>
<dbReference type="AlphaFoldDB" id="A0A2J6TH19"/>
<dbReference type="PANTHER" id="PTHR46082:SF6">
    <property type="entry name" value="AAA+ ATPASE DOMAIN-CONTAINING PROTEIN-RELATED"/>
    <property type="match status" value="1"/>
</dbReference>
<accession>A0A2J6TH19</accession>